<name>A0ABT2K6I5_9RHOB</name>
<evidence type="ECO:0000313" key="7">
    <source>
        <dbReference type="Proteomes" id="UP001320702"/>
    </source>
</evidence>
<dbReference type="InterPro" id="IPR047215">
    <property type="entry name" value="Galactose_mutarotase-like"/>
</dbReference>
<comment type="similarity">
    <text evidence="2 5">Belongs to the aldose epimerase family.</text>
</comment>
<evidence type="ECO:0000313" key="6">
    <source>
        <dbReference type="EMBL" id="MCT4332133.1"/>
    </source>
</evidence>
<dbReference type="PIRSF" id="PIRSF005096">
    <property type="entry name" value="GALM"/>
    <property type="match status" value="1"/>
</dbReference>
<sequence>MQIFGTLPDGRDVHRISLQSGGLSAQVLTLGAIVQDLRLDGVAHPLVLGCPDVASYLGPARYFGAIVGRFANRIGGGRFTIDGRDYRTDPNFLGRHTLHGGADGADVQIWQVEGQADDHVIMGLTMADGHMGFPGNLRITVWIALHEDALEIVLTAVTDAPTICSLAHHGFFDLDGQGDVRRHALMIAADRYLPVDSDLIPTGEAAMVTDTDFDFRKKRMIGITGYDHNFCLSNGQQPLRPVAQLTGEGGLSMAVETTACGLQLYDGAHIDRIGGLDGRRYGRHAGLALETQFWPDAPNRPGFARPILRPGREYQEVTRYRFAWS</sequence>
<dbReference type="RefSeq" id="WP_260276006.1">
    <property type="nucleotide sequence ID" value="NZ_JANAVZ010000002.1"/>
</dbReference>
<dbReference type="PANTHER" id="PTHR10091">
    <property type="entry name" value="ALDOSE-1-EPIMERASE"/>
    <property type="match status" value="1"/>
</dbReference>
<evidence type="ECO:0000256" key="2">
    <source>
        <dbReference type="ARBA" id="ARBA00006206"/>
    </source>
</evidence>
<protein>
    <recommendedName>
        <fullName evidence="5">Aldose 1-epimerase</fullName>
        <ecNumber evidence="5">5.1.3.3</ecNumber>
    </recommendedName>
</protein>
<dbReference type="CDD" id="cd09019">
    <property type="entry name" value="galactose_mutarotase_like"/>
    <property type="match status" value="1"/>
</dbReference>
<dbReference type="InterPro" id="IPR015443">
    <property type="entry name" value="Aldose_1-epimerase"/>
</dbReference>
<evidence type="ECO:0000256" key="3">
    <source>
        <dbReference type="ARBA" id="ARBA00023235"/>
    </source>
</evidence>
<dbReference type="Gene3D" id="2.70.98.10">
    <property type="match status" value="1"/>
</dbReference>
<evidence type="ECO:0000256" key="1">
    <source>
        <dbReference type="ARBA" id="ARBA00005028"/>
    </source>
</evidence>
<reference evidence="6 7" key="1">
    <citation type="submission" date="2022-04" db="EMBL/GenBank/DDBJ databases">
        <title>Paracoccus sp. YLB-12 draft genome sequence.</title>
        <authorList>
            <person name="Yu L."/>
        </authorList>
    </citation>
    <scope>NUCLEOTIDE SEQUENCE [LARGE SCALE GENOMIC DNA]</scope>
    <source>
        <strain evidence="6 7">YLB-12</strain>
    </source>
</reference>
<comment type="caution">
    <text evidence="6">The sequence shown here is derived from an EMBL/GenBank/DDBJ whole genome shotgun (WGS) entry which is preliminary data.</text>
</comment>
<gene>
    <name evidence="6" type="ORF">MU516_04520</name>
</gene>
<dbReference type="InterPro" id="IPR008183">
    <property type="entry name" value="Aldose_1/G6P_1-epimerase"/>
</dbReference>
<dbReference type="EC" id="5.1.3.3" evidence="5"/>
<accession>A0ABT2K6I5</accession>
<dbReference type="SUPFAM" id="SSF74650">
    <property type="entry name" value="Galactose mutarotase-like"/>
    <property type="match status" value="1"/>
</dbReference>
<evidence type="ECO:0000256" key="5">
    <source>
        <dbReference type="PIRNR" id="PIRNR005096"/>
    </source>
</evidence>
<comment type="pathway">
    <text evidence="1 5">Carbohydrate metabolism; hexose metabolism.</text>
</comment>
<dbReference type="InterPro" id="IPR014718">
    <property type="entry name" value="GH-type_carb-bd"/>
</dbReference>
<dbReference type="InterPro" id="IPR011013">
    <property type="entry name" value="Gal_mutarotase_sf_dom"/>
</dbReference>
<keyword evidence="3 5" id="KW-0413">Isomerase</keyword>
<keyword evidence="7" id="KW-1185">Reference proteome</keyword>
<comment type="catalytic activity">
    <reaction evidence="5">
        <text>alpha-D-glucose = beta-D-glucose</text>
        <dbReference type="Rhea" id="RHEA:10264"/>
        <dbReference type="ChEBI" id="CHEBI:15903"/>
        <dbReference type="ChEBI" id="CHEBI:17925"/>
        <dbReference type="EC" id="5.1.3.3"/>
    </reaction>
</comment>
<dbReference type="Proteomes" id="UP001320702">
    <property type="component" value="Unassembled WGS sequence"/>
</dbReference>
<dbReference type="NCBIfam" id="NF008277">
    <property type="entry name" value="PRK11055.1"/>
    <property type="match status" value="1"/>
</dbReference>
<dbReference type="EMBL" id="JANAVZ010000002">
    <property type="protein sequence ID" value="MCT4332133.1"/>
    <property type="molecule type" value="Genomic_DNA"/>
</dbReference>
<proteinExistence type="inferred from homology"/>
<evidence type="ECO:0000256" key="4">
    <source>
        <dbReference type="ARBA" id="ARBA00023277"/>
    </source>
</evidence>
<dbReference type="Pfam" id="PF01263">
    <property type="entry name" value="Aldose_epim"/>
    <property type="match status" value="1"/>
</dbReference>
<dbReference type="PANTHER" id="PTHR10091:SF0">
    <property type="entry name" value="GALACTOSE MUTAROTASE"/>
    <property type="match status" value="1"/>
</dbReference>
<organism evidence="6 7">
    <name type="scientific">Paracoccus maritimus</name>
    <dbReference type="NCBI Taxonomy" id="2933292"/>
    <lineage>
        <taxon>Bacteria</taxon>
        <taxon>Pseudomonadati</taxon>
        <taxon>Pseudomonadota</taxon>
        <taxon>Alphaproteobacteria</taxon>
        <taxon>Rhodobacterales</taxon>
        <taxon>Paracoccaceae</taxon>
        <taxon>Paracoccus</taxon>
    </lineage>
</organism>
<keyword evidence="4 5" id="KW-0119">Carbohydrate metabolism</keyword>